<dbReference type="GO" id="GO:0009653">
    <property type="term" value="P:anatomical structure morphogenesis"/>
    <property type="evidence" value="ECO:0007669"/>
    <property type="project" value="TreeGrafter"/>
</dbReference>
<keyword evidence="5" id="KW-1185">Reference proteome</keyword>
<evidence type="ECO:0000259" key="3">
    <source>
        <dbReference type="PROSITE" id="PS51034"/>
    </source>
</evidence>
<dbReference type="Proteomes" id="UP001160148">
    <property type="component" value="Unassembled WGS sequence"/>
</dbReference>
<evidence type="ECO:0000313" key="5">
    <source>
        <dbReference type="Proteomes" id="UP001160148"/>
    </source>
</evidence>
<reference evidence="4 5" key="1">
    <citation type="submission" date="2023-01" db="EMBL/GenBank/DDBJ databases">
        <authorList>
            <person name="Whitehead M."/>
        </authorList>
    </citation>
    <scope>NUCLEOTIDE SEQUENCE [LARGE SCALE GENOMIC DNA]</scope>
</reference>
<evidence type="ECO:0000256" key="1">
    <source>
        <dbReference type="SAM" id="MobiDB-lite"/>
    </source>
</evidence>
<feature type="domain" description="ZP" evidence="3">
    <location>
        <begin position="105"/>
        <end position="357"/>
    </location>
</feature>
<keyword evidence="2" id="KW-0472">Membrane</keyword>
<keyword evidence="2" id="KW-0812">Transmembrane</keyword>
<dbReference type="InterPro" id="IPR052774">
    <property type="entry name" value="Celegans_DevNeuronal_Protein"/>
</dbReference>
<name>A0AAV0WKM6_9HEMI</name>
<accession>A0AAV0WKM6</accession>
<keyword evidence="2" id="KW-1133">Transmembrane helix</keyword>
<evidence type="ECO:0000256" key="2">
    <source>
        <dbReference type="SAM" id="Phobius"/>
    </source>
</evidence>
<feature type="transmembrane region" description="Helical" evidence="2">
    <location>
        <begin position="456"/>
        <end position="475"/>
    </location>
</feature>
<protein>
    <recommendedName>
        <fullName evidence="3">ZP domain-containing protein</fullName>
    </recommendedName>
</protein>
<gene>
    <name evidence="4" type="ORF">MEUPH1_LOCUS12161</name>
</gene>
<dbReference type="AlphaFoldDB" id="A0AAV0WKM6"/>
<evidence type="ECO:0000313" key="4">
    <source>
        <dbReference type="EMBL" id="CAI6356429.1"/>
    </source>
</evidence>
<dbReference type="InterPro" id="IPR001507">
    <property type="entry name" value="ZP_dom"/>
</dbReference>
<dbReference type="EMBL" id="CARXXK010000002">
    <property type="protein sequence ID" value="CAI6356429.1"/>
    <property type="molecule type" value="Genomic_DNA"/>
</dbReference>
<dbReference type="PROSITE" id="PS51034">
    <property type="entry name" value="ZP_2"/>
    <property type="match status" value="1"/>
</dbReference>
<dbReference type="SMART" id="SM00241">
    <property type="entry name" value="ZP"/>
    <property type="match status" value="1"/>
</dbReference>
<dbReference type="Pfam" id="PF00100">
    <property type="entry name" value="Zona_pellucida"/>
    <property type="match status" value="1"/>
</dbReference>
<dbReference type="InterPro" id="IPR055355">
    <property type="entry name" value="ZP-C"/>
</dbReference>
<sequence>MVPWSPAFHYNSFHRQRSPYIRLLWEHFPPGRDRLVVRTLRCGRNNPGSNPGHGTKSFCTNIPEKRTENYLDVYPRTVFVAITIVVALRFSDGHAACSSLQYKVNCDNDYMTVDVKKTDDIKSIYLNQMKFYPELACQPVFEKNLIQFKLSLQDVFKCGLTKVTNQGTGTVTYYHQIVIEKDGGKNYEHKSFVNVKCWFSGNKNHTVAKRNVLPAGFQEPEDLEITTSLTENAPVPMLKVGVRQGGSIVNGELNVNPGTPLQMEIYLDKDSAPIYGLLVSYMQVTDTKAQEETIIFNGCSVDPYLFENFNTVDGDFLTAKFRAFKFPESTYVQFKGTVNVCLDKCRGVDCSNGKVGFGRKRREISGIPPDPNKVFEVAMTTFIKVDYKSEMAREKVKLEIDTTADERNQTNSNSLDMRPKGGARNADGTDHMRVDTEEIREELKYTLLETNAGHTLAPHAVAVVAAVAALLLVAID</sequence>
<dbReference type="PANTHER" id="PTHR47327">
    <property type="entry name" value="FI18240P1-RELATED"/>
    <property type="match status" value="1"/>
</dbReference>
<organism evidence="4 5">
    <name type="scientific">Macrosiphum euphorbiae</name>
    <name type="common">potato aphid</name>
    <dbReference type="NCBI Taxonomy" id="13131"/>
    <lineage>
        <taxon>Eukaryota</taxon>
        <taxon>Metazoa</taxon>
        <taxon>Ecdysozoa</taxon>
        <taxon>Arthropoda</taxon>
        <taxon>Hexapoda</taxon>
        <taxon>Insecta</taxon>
        <taxon>Pterygota</taxon>
        <taxon>Neoptera</taxon>
        <taxon>Paraneoptera</taxon>
        <taxon>Hemiptera</taxon>
        <taxon>Sternorrhyncha</taxon>
        <taxon>Aphidomorpha</taxon>
        <taxon>Aphidoidea</taxon>
        <taxon>Aphididae</taxon>
        <taxon>Macrosiphini</taxon>
        <taxon>Macrosiphum</taxon>
    </lineage>
</organism>
<comment type="caution">
    <text evidence="4">The sequence shown here is derived from an EMBL/GenBank/DDBJ whole genome shotgun (WGS) entry which is preliminary data.</text>
</comment>
<feature type="region of interest" description="Disordered" evidence="1">
    <location>
        <begin position="401"/>
        <end position="433"/>
    </location>
</feature>
<proteinExistence type="predicted"/>
<dbReference type="PANTHER" id="PTHR47327:SF7">
    <property type="entry name" value="GH08941P"/>
    <property type="match status" value="1"/>
</dbReference>